<dbReference type="PATRIC" id="fig|1449976.3.peg.6066"/>
<dbReference type="KEGG" id="kal:KALB_6044"/>
<name>W5WMK0_9PSEU</name>
<evidence type="ECO:0000256" key="2">
    <source>
        <dbReference type="ARBA" id="ARBA00022670"/>
    </source>
</evidence>
<feature type="active site" description="Charge relay system" evidence="8">
    <location>
        <position position="199"/>
    </location>
</feature>
<evidence type="ECO:0000256" key="9">
    <source>
        <dbReference type="PIRSR" id="PIRSR001134-2"/>
    </source>
</evidence>
<dbReference type="InterPro" id="IPR043504">
    <property type="entry name" value="Peptidase_S1_PA_chymotrypsin"/>
</dbReference>
<dbReference type="InterPro" id="IPR004236">
    <property type="entry name" value="Pept_S1_alpha_lytic"/>
</dbReference>
<evidence type="ECO:0000256" key="6">
    <source>
        <dbReference type="ARBA" id="ARBA00023145"/>
    </source>
</evidence>
<dbReference type="GO" id="GO:0005576">
    <property type="term" value="C:extracellular region"/>
    <property type="evidence" value="ECO:0007669"/>
    <property type="project" value="InterPro"/>
</dbReference>
<feature type="active site" description="Charge relay system" evidence="8">
    <location>
        <position position="306"/>
    </location>
</feature>
<keyword evidence="13" id="KW-1185">Reference proteome</keyword>
<protein>
    <recommendedName>
        <fullName evidence="11">Peptidase S1A alpha-lytic prodomain domain-containing protein</fullName>
    </recommendedName>
</protein>
<dbReference type="AlphaFoldDB" id="W5WMK0"/>
<feature type="disulfide bond" evidence="9">
    <location>
        <begin position="179"/>
        <end position="200"/>
    </location>
</feature>
<proteinExistence type="inferred from homology"/>
<dbReference type="PIRSF" id="PIRSF001134">
    <property type="entry name" value="Streptogrisin"/>
    <property type="match status" value="1"/>
</dbReference>
<evidence type="ECO:0000256" key="10">
    <source>
        <dbReference type="SAM" id="SignalP"/>
    </source>
</evidence>
<dbReference type="Proteomes" id="UP000019225">
    <property type="component" value="Chromosome"/>
</dbReference>
<dbReference type="InterPro" id="IPR035070">
    <property type="entry name" value="Streptogrisin_prodomain"/>
</dbReference>
<dbReference type="EMBL" id="CP007155">
    <property type="protein sequence ID" value="AHH99404.1"/>
    <property type="molecule type" value="Genomic_DNA"/>
</dbReference>
<evidence type="ECO:0000256" key="4">
    <source>
        <dbReference type="ARBA" id="ARBA00022801"/>
    </source>
</evidence>
<evidence type="ECO:0000313" key="12">
    <source>
        <dbReference type="EMBL" id="AHH99404.1"/>
    </source>
</evidence>
<evidence type="ECO:0000313" key="13">
    <source>
        <dbReference type="Proteomes" id="UP000019225"/>
    </source>
</evidence>
<evidence type="ECO:0000256" key="7">
    <source>
        <dbReference type="ARBA" id="ARBA00023157"/>
    </source>
</evidence>
<sequence length="350" mass="35458">MFPARHRDLARRCAIAAAAVTATGAFLAVPASAGTPLQARQAATLGTELSSTLGDRTVGSYFDQATSRLVVTVTDAEAANQVRARGAVPQHVSYRASELAAVTAELGRSASIPGTAWRVDPRSGQVLVTADATVTGAKLDKVTEVVHGFGAKARLKRTSGHLRPLISGGDAIWGQGLRCSLGFNVHDSSGNPAILTAGHCGVATNDWWADSSNSQHIARTQGASFPGHDYSWAAYDSGVDAPSAINTGQQITGAGEATVGEQVTRSGSTTGVHSGSVTGLNATVNYQEGSVSGLIDTDVCAEPGDSGGSLYDGGTAIGLTSGGSGDCNSGGETFFQPVPAALSAYGLTLP</sequence>
<keyword evidence="6" id="KW-0865">Zymogen</keyword>
<dbReference type="HOGENOM" id="CLU_030648_2_0_11"/>
<evidence type="ECO:0000259" key="11">
    <source>
        <dbReference type="Pfam" id="PF02983"/>
    </source>
</evidence>
<gene>
    <name evidence="12" type="ORF">KALB_6044</name>
</gene>
<evidence type="ECO:0000256" key="3">
    <source>
        <dbReference type="ARBA" id="ARBA00022729"/>
    </source>
</evidence>
<accession>W5WMK0</accession>
<dbReference type="eggNOG" id="COG0265">
    <property type="taxonomic scope" value="Bacteria"/>
</dbReference>
<feature type="disulfide bond" evidence="9">
    <location>
        <begin position="300"/>
        <end position="327"/>
    </location>
</feature>
<dbReference type="OrthoDB" id="8781117at2"/>
<keyword evidence="4" id="KW-0378">Hydrolase</keyword>
<reference evidence="12 13" key="1">
    <citation type="journal article" date="2014" name="BMC Genomics">
        <title>Complete genome sequence of producer of the glycopeptide antibiotic Aculeximycin Kutzneria albida DSM 43870T, a representative of minor genus of Pseudonocardiaceae.</title>
        <authorList>
            <person name="Rebets Y."/>
            <person name="Tokovenko B."/>
            <person name="Lushchyk I."/>
            <person name="Ruckert C."/>
            <person name="Zaburannyi N."/>
            <person name="Bechthold A."/>
            <person name="Kalinowski J."/>
            <person name="Luzhetskyy A."/>
        </authorList>
    </citation>
    <scope>NUCLEOTIDE SEQUENCE [LARGE SCALE GENOMIC DNA]</scope>
    <source>
        <strain evidence="12">DSM 43870</strain>
    </source>
</reference>
<dbReference type="InterPro" id="IPR009003">
    <property type="entry name" value="Peptidase_S1_PA"/>
</dbReference>
<dbReference type="SUPFAM" id="SSF50494">
    <property type="entry name" value="Trypsin-like serine proteases"/>
    <property type="match status" value="1"/>
</dbReference>
<dbReference type="STRING" id="1449976.KALB_6044"/>
<dbReference type="CDD" id="cd21112">
    <property type="entry name" value="alphaLP-like"/>
    <property type="match status" value="1"/>
</dbReference>
<feature type="domain" description="Peptidase S1A alpha-lytic prodomain" evidence="11">
    <location>
        <begin position="96"/>
        <end position="147"/>
    </location>
</feature>
<dbReference type="PRINTS" id="PR00861">
    <property type="entry name" value="ALYTICPTASE"/>
</dbReference>
<feature type="chain" id="PRO_5004875279" description="Peptidase S1A alpha-lytic prodomain domain-containing protein" evidence="10">
    <location>
        <begin position="34"/>
        <end position="350"/>
    </location>
</feature>
<organism evidence="12 13">
    <name type="scientific">Kutzneria albida DSM 43870</name>
    <dbReference type="NCBI Taxonomy" id="1449976"/>
    <lineage>
        <taxon>Bacteria</taxon>
        <taxon>Bacillati</taxon>
        <taxon>Actinomycetota</taxon>
        <taxon>Actinomycetes</taxon>
        <taxon>Pseudonocardiales</taxon>
        <taxon>Pseudonocardiaceae</taxon>
        <taxon>Kutzneria</taxon>
    </lineage>
</organism>
<keyword evidence="5" id="KW-0720">Serine protease</keyword>
<comment type="similarity">
    <text evidence="1">Belongs to the peptidase S1 family.</text>
</comment>
<keyword evidence="7 9" id="KW-1015">Disulfide bond</keyword>
<feature type="signal peptide" evidence="10">
    <location>
        <begin position="1"/>
        <end position="33"/>
    </location>
</feature>
<dbReference type="Gene3D" id="2.40.10.10">
    <property type="entry name" value="Trypsin-like serine proteases"/>
    <property type="match status" value="2"/>
</dbReference>
<feature type="active site" description="Charge relay system" evidence="8">
    <location>
        <position position="229"/>
    </location>
</feature>
<keyword evidence="2" id="KW-0645">Protease</keyword>
<dbReference type="GO" id="GO:0004252">
    <property type="term" value="F:serine-type endopeptidase activity"/>
    <property type="evidence" value="ECO:0007669"/>
    <property type="project" value="InterPro"/>
</dbReference>
<keyword evidence="3 10" id="KW-0732">Signal</keyword>
<dbReference type="Gene3D" id="3.30.300.50">
    <property type="match status" value="1"/>
</dbReference>
<dbReference type="GO" id="GO:0006508">
    <property type="term" value="P:proteolysis"/>
    <property type="evidence" value="ECO:0007669"/>
    <property type="project" value="UniProtKB-KW"/>
</dbReference>
<evidence type="ECO:0000256" key="8">
    <source>
        <dbReference type="PIRSR" id="PIRSR001134-1"/>
    </source>
</evidence>
<evidence type="ECO:0000256" key="5">
    <source>
        <dbReference type="ARBA" id="ARBA00022825"/>
    </source>
</evidence>
<dbReference type="Pfam" id="PF02983">
    <property type="entry name" value="Pro_Al_protease"/>
    <property type="match status" value="1"/>
</dbReference>
<dbReference type="InterPro" id="IPR001316">
    <property type="entry name" value="Pept_S1A_streptogrisin"/>
</dbReference>
<evidence type="ECO:0000256" key="1">
    <source>
        <dbReference type="ARBA" id="ARBA00007664"/>
    </source>
</evidence>